<feature type="signal peptide" evidence="2">
    <location>
        <begin position="1"/>
        <end position="21"/>
    </location>
</feature>
<dbReference type="RefSeq" id="XP_011779025.1">
    <property type="nucleotide sequence ID" value="XM_011780723.1"/>
</dbReference>
<feature type="transmembrane region" description="Helical" evidence="1">
    <location>
        <begin position="31"/>
        <end position="51"/>
    </location>
</feature>
<keyword evidence="1" id="KW-1133">Transmembrane helix</keyword>
<evidence type="ECO:0000313" key="4">
    <source>
        <dbReference type="Proteomes" id="UP000002316"/>
    </source>
</evidence>
<accession>D0A0K3</accession>
<protein>
    <recommendedName>
        <fullName evidence="5">T. brucei spp.-specific protein</fullName>
    </recommendedName>
</protein>
<keyword evidence="1" id="KW-0812">Transmembrane</keyword>
<feature type="chain" id="PRO_5003005854" description="T. brucei spp.-specific protein" evidence="2">
    <location>
        <begin position="22"/>
        <end position="109"/>
    </location>
</feature>
<evidence type="ECO:0000256" key="1">
    <source>
        <dbReference type="SAM" id="Phobius"/>
    </source>
</evidence>
<evidence type="ECO:0000256" key="2">
    <source>
        <dbReference type="SAM" id="SignalP"/>
    </source>
</evidence>
<dbReference type="EMBL" id="FN554973">
    <property type="protein sequence ID" value="CBH16761.1"/>
    <property type="molecule type" value="Genomic_DNA"/>
</dbReference>
<dbReference type="GeneID" id="23865114"/>
<dbReference type="Proteomes" id="UP000002316">
    <property type="component" value="Chromosome 10"/>
</dbReference>
<sequence>MFSRSFLFCFDLLSFVLFCLSWHGSNFLNSLTWLFGWITAVGVVDVVVVVFTTNNNNNNNVVVVFLVYISIGISTAVPPLVYYSPFLWLFFCFVFFSAGGRKREPTKKL</sequence>
<feature type="transmembrane region" description="Helical" evidence="1">
    <location>
        <begin position="82"/>
        <end position="100"/>
    </location>
</feature>
<evidence type="ECO:0000313" key="3">
    <source>
        <dbReference type="EMBL" id="CBH16761.1"/>
    </source>
</evidence>
<feature type="transmembrane region" description="Helical" evidence="1">
    <location>
        <begin position="58"/>
        <end position="76"/>
    </location>
</feature>
<evidence type="ECO:0008006" key="5">
    <source>
        <dbReference type="Google" id="ProtNLM"/>
    </source>
</evidence>
<dbReference type="KEGG" id="tbg:TbgDal_X18640"/>
<name>D0A0K3_TRYB9</name>
<proteinExistence type="predicted"/>
<organism evidence="3 4">
    <name type="scientific">Trypanosoma brucei gambiense (strain MHOM/CI/86/DAL972)</name>
    <dbReference type="NCBI Taxonomy" id="679716"/>
    <lineage>
        <taxon>Eukaryota</taxon>
        <taxon>Discoba</taxon>
        <taxon>Euglenozoa</taxon>
        <taxon>Kinetoplastea</taxon>
        <taxon>Metakinetoplastina</taxon>
        <taxon>Trypanosomatida</taxon>
        <taxon>Trypanosomatidae</taxon>
        <taxon>Trypanosoma</taxon>
    </lineage>
</organism>
<reference evidence="4" key="1">
    <citation type="journal article" date="2010" name="PLoS Negl. Trop. Dis.">
        <title>The genome sequence of Trypanosoma brucei gambiense, causative agent of chronic human african trypanosomiasis.</title>
        <authorList>
            <person name="Jackson A.P."/>
            <person name="Sanders M."/>
            <person name="Berry A."/>
            <person name="McQuillan J."/>
            <person name="Aslett M.A."/>
            <person name="Quail M.A."/>
            <person name="Chukualim B."/>
            <person name="Capewell P."/>
            <person name="MacLeod A."/>
            <person name="Melville S.E."/>
            <person name="Gibson W."/>
            <person name="Barry J.D."/>
            <person name="Berriman M."/>
            <person name="Hertz-Fowler C."/>
        </authorList>
    </citation>
    <scope>NUCLEOTIDE SEQUENCE [LARGE SCALE GENOMIC DNA]</scope>
    <source>
        <strain evidence="4">MHOM/CI/86/DAL972</strain>
    </source>
</reference>
<gene>
    <name evidence="3" type="ORF">TbgDal_X18640</name>
</gene>
<dbReference type="AlphaFoldDB" id="D0A0K3"/>
<keyword evidence="2" id="KW-0732">Signal</keyword>
<keyword evidence="1" id="KW-0472">Membrane</keyword>